<name>A0A194V778_CYTMA</name>
<proteinExistence type="predicted"/>
<protein>
    <submittedName>
        <fullName evidence="2">Uncharacterized protein</fullName>
    </submittedName>
</protein>
<feature type="compositionally biased region" description="Polar residues" evidence="1">
    <location>
        <begin position="44"/>
        <end position="60"/>
    </location>
</feature>
<evidence type="ECO:0000313" key="3">
    <source>
        <dbReference type="Proteomes" id="UP000078576"/>
    </source>
</evidence>
<dbReference type="EMBL" id="KN714735">
    <property type="protein sequence ID" value="KUI59753.1"/>
    <property type="molecule type" value="Genomic_DNA"/>
</dbReference>
<keyword evidence="3" id="KW-1185">Reference proteome</keyword>
<feature type="region of interest" description="Disordered" evidence="1">
    <location>
        <begin position="1"/>
        <end position="27"/>
    </location>
</feature>
<evidence type="ECO:0000256" key="1">
    <source>
        <dbReference type="SAM" id="MobiDB-lite"/>
    </source>
</evidence>
<evidence type="ECO:0000313" key="2">
    <source>
        <dbReference type="EMBL" id="KUI59753.1"/>
    </source>
</evidence>
<sequence>MVTGVTIETPKNKRTTRGRKKYIKGKGPRAQLARYEAFDDFNDTSDMTDTQDTAINTSDQEISDNEAHSLSPVWGDRVIASPSNIYSDLQITNDRLLHMCQGVTKMTELQRQNMKILHTRTVGIHDAYIKVLEEHEANKQREL</sequence>
<feature type="compositionally biased region" description="Basic residues" evidence="1">
    <location>
        <begin position="12"/>
        <end position="27"/>
    </location>
</feature>
<reference evidence="3" key="1">
    <citation type="submission" date="2014-12" db="EMBL/GenBank/DDBJ databases">
        <title>Genome Sequence of Valsa Canker Pathogens Uncovers a Specific Adaption of Colonization on Woody Bark.</title>
        <authorList>
            <person name="Yin Z."/>
            <person name="Liu H."/>
            <person name="Gao X."/>
            <person name="Li Z."/>
            <person name="Song N."/>
            <person name="Ke X."/>
            <person name="Dai Q."/>
            <person name="Wu Y."/>
            <person name="Sun Y."/>
            <person name="Xu J.-R."/>
            <person name="Kang Z.K."/>
            <person name="Wang L."/>
            <person name="Huang L."/>
        </authorList>
    </citation>
    <scope>NUCLEOTIDE SEQUENCE [LARGE SCALE GENOMIC DNA]</scope>
    <source>
        <strain evidence="3">SXYL134</strain>
    </source>
</reference>
<dbReference type="AlphaFoldDB" id="A0A194V778"/>
<gene>
    <name evidence="2" type="ORF">VP1G_06981</name>
</gene>
<accession>A0A194V778</accession>
<feature type="region of interest" description="Disordered" evidence="1">
    <location>
        <begin position="41"/>
        <end position="68"/>
    </location>
</feature>
<organism evidence="2 3">
    <name type="scientific">Cytospora mali</name>
    <name type="common">Apple Valsa canker fungus</name>
    <name type="synonym">Valsa mali</name>
    <dbReference type="NCBI Taxonomy" id="578113"/>
    <lineage>
        <taxon>Eukaryota</taxon>
        <taxon>Fungi</taxon>
        <taxon>Dikarya</taxon>
        <taxon>Ascomycota</taxon>
        <taxon>Pezizomycotina</taxon>
        <taxon>Sordariomycetes</taxon>
        <taxon>Sordariomycetidae</taxon>
        <taxon>Diaporthales</taxon>
        <taxon>Cytosporaceae</taxon>
        <taxon>Cytospora</taxon>
    </lineage>
</organism>
<dbReference type="Proteomes" id="UP000078576">
    <property type="component" value="Unassembled WGS sequence"/>
</dbReference>